<dbReference type="FunFam" id="1.20.5.170:FF:000021">
    <property type="entry name" value="Cyclic AMP-dependent transcription factor ATF-4"/>
    <property type="match status" value="1"/>
</dbReference>
<evidence type="ECO:0000313" key="11">
    <source>
        <dbReference type="Proteomes" id="UP001279410"/>
    </source>
</evidence>
<keyword evidence="5" id="KW-0804">Transcription</keyword>
<evidence type="ECO:0000256" key="8">
    <source>
        <dbReference type="SAM" id="MobiDB-lite"/>
    </source>
</evidence>
<evidence type="ECO:0000256" key="2">
    <source>
        <dbReference type="ARBA" id="ARBA00007163"/>
    </source>
</evidence>
<evidence type="ECO:0000259" key="9">
    <source>
        <dbReference type="PROSITE" id="PS50217"/>
    </source>
</evidence>
<gene>
    <name evidence="10" type="ORF">AKAME5_000575600</name>
</gene>
<feature type="compositionally biased region" description="Basic and acidic residues" evidence="8">
    <location>
        <begin position="522"/>
        <end position="533"/>
    </location>
</feature>
<accession>A0AAD3MF62</accession>
<comment type="caution">
    <text evidence="10">The sequence shown here is derived from an EMBL/GenBank/DDBJ whole genome shotgun (WGS) entry which is preliminary data.</text>
</comment>
<keyword evidence="7" id="KW-0175">Coiled coil</keyword>
<dbReference type="InterPro" id="IPR004827">
    <property type="entry name" value="bZIP"/>
</dbReference>
<evidence type="ECO:0000313" key="10">
    <source>
        <dbReference type="EMBL" id="GLD52928.1"/>
    </source>
</evidence>
<dbReference type="GO" id="GO:0001228">
    <property type="term" value="F:DNA-binding transcription activator activity, RNA polymerase II-specific"/>
    <property type="evidence" value="ECO:0007669"/>
    <property type="project" value="TreeGrafter"/>
</dbReference>
<feature type="domain" description="BZIP" evidence="9">
    <location>
        <begin position="523"/>
        <end position="586"/>
    </location>
</feature>
<dbReference type="Gene3D" id="1.20.5.170">
    <property type="match status" value="1"/>
</dbReference>
<evidence type="ECO:0000256" key="3">
    <source>
        <dbReference type="ARBA" id="ARBA00023015"/>
    </source>
</evidence>
<dbReference type="GO" id="GO:0042981">
    <property type="term" value="P:regulation of apoptotic process"/>
    <property type="evidence" value="ECO:0007669"/>
    <property type="project" value="UniProtKB-ARBA"/>
</dbReference>
<dbReference type="GO" id="GO:0000977">
    <property type="term" value="F:RNA polymerase II transcription regulatory region sequence-specific DNA binding"/>
    <property type="evidence" value="ECO:0007669"/>
    <property type="project" value="TreeGrafter"/>
</dbReference>
<dbReference type="CDD" id="cd14692">
    <property type="entry name" value="bZIP_ATF4"/>
    <property type="match status" value="1"/>
</dbReference>
<evidence type="ECO:0000256" key="1">
    <source>
        <dbReference type="ARBA" id="ARBA00004123"/>
    </source>
</evidence>
<dbReference type="EMBL" id="BRZM01000015">
    <property type="protein sequence ID" value="GLD52928.1"/>
    <property type="molecule type" value="Genomic_DNA"/>
</dbReference>
<dbReference type="PROSITE" id="PS00036">
    <property type="entry name" value="BZIP_BASIC"/>
    <property type="match status" value="1"/>
</dbReference>
<reference evidence="10" key="1">
    <citation type="submission" date="2022-08" db="EMBL/GenBank/DDBJ databases">
        <title>Genome sequencing of akame (Lates japonicus).</title>
        <authorList>
            <person name="Hashiguchi Y."/>
            <person name="Takahashi H."/>
        </authorList>
    </citation>
    <scope>NUCLEOTIDE SEQUENCE</scope>
    <source>
        <strain evidence="10">Kochi</strain>
    </source>
</reference>
<keyword evidence="11" id="KW-1185">Reference proteome</keyword>
<dbReference type="InterPro" id="IPR046347">
    <property type="entry name" value="bZIP_sf"/>
</dbReference>
<comment type="subcellular location">
    <subcellularLocation>
        <location evidence="1">Nucleus</location>
    </subcellularLocation>
</comment>
<proteinExistence type="inferred from homology"/>
<evidence type="ECO:0000256" key="4">
    <source>
        <dbReference type="ARBA" id="ARBA00023125"/>
    </source>
</evidence>
<dbReference type="PANTHER" id="PTHR13044">
    <property type="entry name" value="ACTIVATING TRANSCRIPTION FACTOR ATF 4/5"/>
    <property type="match status" value="1"/>
</dbReference>
<name>A0AAD3MF62_LATJO</name>
<keyword evidence="4" id="KW-0238">DNA-binding</keyword>
<sequence>MQSRPGFTNEGSGTCWVSASLSDLHTSYLSHCLSCHTSSLEVRCKRDKQSDRLLRVLCFCNALYKTIQKLWGLQLLFHPPSARFVLVNNSIEADDTMAASILRKKIPPISTGELGAPLLQQASHNQSRPRTGAEPVERQHLIGDGHSDWMTEKVDLSSFVSTTESSPSSSLPPSPLEQDVKVPSDLEVMTSLLQEELAQLEDYFRSESTSTTSKLEKSSKCDKGAQAMGSQSYYQLPYGSYGSSQSETSPVVVTLATGELDLASFCGGPISRTKIARPAPYNYHHRYHHNNGRRIISETVKVGEEVGLDTWGSRGSYSGSTELSVNHYSTLKTVSKNSLGSVKKVRECALSLKEEESYCFSEGMFCSEEIARGFCLGGSYESHHKREGQLMHNVKVNVSYDGTGLDVLHCSKDGGLSGSIPQETMVAGDGYFHQSMASTEPYHSFIGDLDQPSQAQAVEPQHGHYLYPECLADQSYECLSRGEGEGPLMGAPIHRPTQRLKDEHCSIKPSLVMGAASLDAGSGERKQKKRDQNKTAAHRYRLRKRAELDSLEEELHGLEGQNRELRDKAESVEREIQYVKDLLIEVYKARSQRLKQDGSA</sequence>
<comment type="similarity">
    <text evidence="2">Belongs to the bZIP family.</text>
</comment>
<dbReference type="Pfam" id="PF00170">
    <property type="entry name" value="bZIP_1"/>
    <property type="match status" value="1"/>
</dbReference>
<feature type="region of interest" description="Disordered" evidence="8">
    <location>
        <begin position="160"/>
        <end position="179"/>
    </location>
</feature>
<keyword evidence="6" id="KW-0539">Nucleus</keyword>
<organism evidence="10 11">
    <name type="scientific">Lates japonicus</name>
    <name type="common">Japanese lates</name>
    <dbReference type="NCBI Taxonomy" id="270547"/>
    <lineage>
        <taxon>Eukaryota</taxon>
        <taxon>Metazoa</taxon>
        <taxon>Chordata</taxon>
        <taxon>Craniata</taxon>
        <taxon>Vertebrata</taxon>
        <taxon>Euteleostomi</taxon>
        <taxon>Actinopterygii</taxon>
        <taxon>Neopterygii</taxon>
        <taxon>Teleostei</taxon>
        <taxon>Neoteleostei</taxon>
        <taxon>Acanthomorphata</taxon>
        <taxon>Carangaria</taxon>
        <taxon>Carangaria incertae sedis</taxon>
        <taxon>Centropomidae</taxon>
        <taxon>Lates</taxon>
    </lineage>
</organism>
<evidence type="ECO:0000256" key="7">
    <source>
        <dbReference type="SAM" id="Coils"/>
    </source>
</evidence>
<feature type="region of interest" description="Disordered" evidence="8">
    <location>
        <begin position="517"/>
        <end position="538"/>
    </location>
</feature>
<keyword evidence="3" id="KW-0805">Transcription regulation</keyword>
<dbReference type="Proteomes" id="UP001279410">
    <property type="component" value="Unassembled WGS sequence"/>
</dbReference>
<feature type="coiled-coil region" evidence="7">
    <location>
        <begin position="541"/>
        <end position="582"/>
    </location>
</feature>
<dbReference type="PANTHER" id="PTHR13044:SF43">
    <property type="match status" value="1"/>
</dbReference>
<dbReference type="AlphaFoldDB" id="A0AAD3MF62"/>
<protein>
    <recommendedName>
        <fullName evidence="9">BZIP domain-containing protein</fullName>
    </recommendedName>
</protein>
<dbReference type="GO" id="GO:0005634">
    <property type="term" value="C:nucleus"/>
    <property type="evidence" value="ECO:0007669"/>
    <property type="project" value="UniProtKB-SubCell"/>
</dbReference>
<evidence type="ECO:0000256" key="5">
    <source>
        <dbReference type="ARBA" id="ARBA00023163"/>
    </source>
</evidence>
<dbReference type="SUPFAM" id="SSF57959">
    <property type="entry name" value="Leucine zipper domain"/>
    <property type="match status" value="1"/>
</dbReference>
<evidence type="ECO:0000256" key="6">
    <source>
        <dbReference type="ARBA" id="ARBA00023242"/>
    </source>
</evidence>
<dbReference type="PROSITE" id="PS50217">
    <property type="entry name" value="BZIP"/>
    <property type="match status" value="1"/>
</dbReference>
<dbReference type="SMART" id="SM00338">
    <property type="entry name" value="BRLZ"/>
    <property type="match status" value="1"/>
</dbReference>